<comment type="caution">
    <text evidence="2">The sequence shown here is derived from an EMBL/GenBank/DDBJ whole genome shotgun (WGS) entry which is preliminary data.</text>
</comment>
<dbReference type="GO" id="GO:0051920">
    <property type="term" value="F:peroxiredoxin activity"/>
    <property type="evidence" value="ECO:0007669"/>
    <property type="project" value="InterPro"/>
</dbReference>
<dbReference type="Pfam" id="PF02627">
    <property type="entry name" value="CMD"/>
    <property type="match status" value="1"/>
</dbReference>
<evidence type="ECO:0000313" key="2">
    <source>
        <dbReference type="EMBL" id="GAI55030.1"/>
    </source>
</evidence>
<feature type="domain" description="Carboxymuconolactone decarboxylase-like" evidence="1">
    <location>
        <begin position="23"/>
        <end position="104"/>
    </location>
</feature>
<dbReference type="AlphaFoldDB" id="X1QVX7"/>
<dbReference type="EMBL" id="BARV01040543">
    <property type="protein sequence ID" value="GAI55030.1"/>
    <property type="molecule type" value="Genomic_DNA"/>
</dbReference>
<name>X1QVX7_9ZZZZ</name>
<dbReference type="PANTHER" id="PTHR33930">
    <property type="entry name" value="ALKYL HYDROPEROXIDE REDUCTASE AHPD"/>
    <property type="match status" value="1"/>
</dbReference>
<organism evidence="2">
    <name type="scientific">marine sediment metagenome</name>
    <dbReference type="NCBI Taxonomy" id="412755"/>
    <lineage>
        <taxon>unclassified sequences</taxon>
        <taxon>metagenomes</taxon>
        <taxon>ecological metagenomes</taxon>
    </lineage>
</organism>
<dbReference type="InterPro" id="IPR029032">
    <property type="entry name" value="AhpD-like"/>
</dbReference>
<dbReference type="InterPro" id="IPR003779">
    <property type="entry name" value="CMD-like"/>
</dbReference>
<dbReference type="InterPro" id="IPR004675">
    <property type="entry name" value="AhpD_core"/>
</dbReference>
<dbReference type="PANTHER" id="PTHR33930:SF2">
    <property type="entry name" value="BLR3452 PROTEIN"/>
    <property type="match status" value="1"/>
</dbReference>
<dbReference type="SUPFAM" id="SSF69118">
    <property type="entry name" value="AhpD-like"/>
    <property type="match status" value="1"/>
</dbReference>
<proteinExistence type="predicted"/>
<reference evidence="2" key="1">
    <citation type="journal article" date="2014" name="Front. Microbiol.">
        <title>High frequency of phylogenetically diverse reductive dehalogenase-homologous genes in deep subseafloor sedimentary metagenomes.</title>
        <authorList>
            <person name="Kawai M."/>
            <person name="Futagami T."/>
            <person name="Toyoda A."/>
            <person name="Takaki Y."/>
            <person name="Nishi S."/>
            <person name="Hori S."/>
            <person name="Arai W."/>
            <person name="Tsubouchi T."/>
            <person name="Morono Y."/>
            <person name="Uchiyama I."/>
            <person name="Ito T."/>
            <person name="Fujiyama A."/>
            <person name="Inagaki F."/>
            <person name="Takami H."/>
        </authorList>
    </citation>
    <scope>NUCLEOTIDE SEQUENCE</scope>
    <source>
        <strain evidence="2">Expedition CK06-06</strain>
    </source>
</reference>
<evidence type="ECO:0000259" key="1">
    <source>
        <dbReference type="Pfam" id="PF02627"/>
    </source>
</evidence>
<dbReference type="Gene3D" id="1.20.1290.10">
    <property type="entry name" value="AhpD-like"/>
    <property type="match status" value="1"/>
</dbReference>
<sequence length="113" mass="12437">MESQLELDQERVKLLDRLKQLLPDLMDAEWSVRDFAYKQGALSTKVKRLIALAIALRAGCTNCILAQTKHALNAGATKDELLETISVEVVMSGTTGVAESLRVIKLLDELGKL</sequence>
<gene>
    <name evidence="2" type="ORF">S06H3_61735</name>
</gene>
<accession>X1QVX7</accession>
<protein>
    <recommendedName>
        <fullName evidence="1">Carboxymuconolactone decarboxylase-like domain-containing protein</fullName>
    </recommendedName>
</protein>
<dbReference type="NCBIfam" id="TIGR00778">
    <property type="entry name" value="ahpD_dom"/>
    <property type="match status" value="1"/>
</dbReference>